<evidence type="ECO:0000313" key="13">
    <source>
        <dbReference type="EMBL" id="GIF82576.1"/>
    </source>
</evidence>
<keyword evidence="10" id="KW-1003">Cell membrane</keyword>
<dbReference type="InterPro" id="IPR032421">
    <property type="entry name" value="PMT_4TMC"/>
</dbReference>
<feature type="transmembrane region" description="Helical" evidence="10">
    <location>
        <begin position="215"/>
        <end position="235"/>
    </location>
</feature>
<dbReference type="AlphaFoldDB" id="A0A8J3JL20"/>
<feature type="transmembrane region" description="Helical" evidence="10">
    <location>
        <begin position="241"/>
        <end position="257"/>
    </location>
</feature>
<dbReference type="PANTHER" id="PTHR10050">
    <property type="entry name" value="DOLICHYL-PHOSPHATE-MANNOSE--PROTEIN MANNOSYLTRANSFERASE"/>
    <property type="match status" value="1"/>
</dbReference>
<protein>
    <recommendedName>
        <fullName evidence="9 10">Polyprenol-phosphate-mannose--protein mannosyltransferase</fullName>
        <ecNumber evidence="10">2.4.1.-</ecNumber>
    </recommendedName>
</protein>
<dbReference type="RefSeq" id="WP_239125872.1">
    <property type="nucleotide sequence ID" value="NZ_BONF01000020.1"/>
</dbReference>
<comment type="similarity">
    <text evidence="3 10">Belongs to the glycosyltransferase 39 family.</text>
</comment>
<keyword evidence="6 10" id="KW-0812">Transmembrane</keyword>
<evidence type="ECO:0000256" key="6">
    <source>
        <dbReference type="ARBA" id="ARBA00022692"/>
    </source>
</evidence>
<dbReference type="GO" id="GO:0004169">
    <property type="term" value="F:dolichyl-phosphate-mannose-protein mannosyltransferase activity"/>
    <property type="evidence" value="ECO:0007669"/>
    <property type="project" value="UniProtKB-UniRule"/>
</dbReference>
<gene>
    <name evidence="13" type="ORF">Cba03nite_39250</name>
</gene>
<accession>A0A8J3JL20</accession>
<feature type="transmembrane region" description="Helical" evidence="10">
    <location>
        <begin position="141"/>
        <end position="161"/>
    </location>
</feature>
<evidence type="ECO:0000256" key="5">
    <source>
        <dbReference type="ARBA" id="ARBA00022679"/>
    </source>
</evidence>
<evidence type="ECO:0000256" key="8">
    <source>
        <dbReference type="ARBA" id="ARBA00023136"/>
    </source>
</evidence>
<evidence type="ECO:0000313" key="14">
    <source>
        <dbReference type="Proteomes" id="UP000601223"/>
    </source>
</evidence>
<dbReference type="InterPro" id="IPR027005">
    <property type="entry name" value="PMT-like"/>
</dbReference>
<evidence type="ECO:0000256" key="9">
    <source>
        <dbReference type="ARBA" id="ARBA00093617"/>
    </source>
</evidence>
<name>A0A8J3JL20_9ACTN</name>
<feature type="domain" description="Protein O-mannosyl-transferase C-terminal four TM" evidence="12">
    <location>
        <begin position="313"/>
        <end position="503"/>
    </location>
</feature>
<feature type="transmembrane region" description="Helical" evidence="10">
    <location>
        <begin position="426"/>
        <end position="451"/>
    </location>
</feature>
<feature type="transmembrane region" description="Helical" evidence="10">
    <location>
        <begin position="403"/>
        <end position="420"/>
    </location>
</feature>
<comment type="function">
    <text evidence="10">Protein O-mannosyltransferase that catalyzes the transfer of a single mannose residue from a polyprenol phospho-mannosyl lipidic donor to the hydroxyl group of selected serine and threonine residues in acceptor proteins.</text>
</comment>
<evidence type="ECO:0000256" key="10">
    <source>
        <dbReference type="RuleBase" id="RU367007"/>
    </source>
</evidence>
<evidence type="ECO:0000256" key="3">
    <source>
        <dbReference type="ARBA" id="ARBA00007222"/>
    </source>
</evidence>
<comment type="caution">
    <text evidence="13">The sequence shown here is derived from an EMBL/GenBank/DDBJ whole genome shotgun (WGS) entry which is preliminary data.</text>
</comment>
<dbReference type="Pfam" id="PF16192">
    <property type="entry name" value="PMT_4TMC"/>
    <property type="match status" value="1"/>
</dbReference>
<dbReference type="Proteomes" id="UP000601223">
    <property type="component" value="Unassembled WGS sequence"/>
</dbReference>
<feature type="transmembrane region" description="Helical" evidence="10">
    <location>
        <begin position="379"/>
        <end position="396"/>
    </location>
</feature>
<evidence type="ECO:0000259" key="11">
    <source>
        <dbReference type="Pfam" id="PF02366"/>
    </source>
</evidence>
<organism evidence="13 14">
    <name type="scientific">Catellatospora bangladeshensis</name>
    <dbReference type="NCBI Taxonomy" id="310355"/>
    <lineage>
        <taxon>Bacteria</taxon>
        <taxon>Bacillati</taxon>
        <taxon>Actinomycetota</taxon>
        <taxon>Actinomycetes</taxon>
        <taxon>Micromonosporales</taxon>
        <taxon>Micromonosporaceae</taxon>
        <taxon>Catellatospora</taxon>
    </lineage>
</organism>
<keyword evidence="7 10" id="KW-1133">Transmembrane helix</keyword>
<feature type="transmembrane region" description="Helical" evidence="10">
    <location>
        <begin position="167"/>
        <end position="186"/>
    </location>
</feature>
<evidence type="ECO:0000256" key="1">
    <source>
        <dbReference type="ARBA" id="ARBA00004127"/>
    </source>
</evidence>
<feature type="transmembrane region" description="Helical" evidence="10">
    <location>
        <begin position="34"/>
        <end position="55"/>
    </location>
</feature>
<dbReference type="InterPro" id="IPR003342">
    <property type="entry name" value="ArnT-like_N"/>
</dbReference>
<feature type="transmembrane region" description="Helical" evidence="10">
    <location>
        <begin position="463"/>
        <end position="487"/>
    </location>
</feature>
<evidence type="ECO:0000256" key="4">
    <source>
        <dbReference type="ARBA" id="ARBA00022676"/>
    </source>
</evidence>
<dbReference type="GO" id="GO:0012505">
    <property type="term" value="C:endomembrane system"/>
    <property type="evidence" value="ECO:0007669"/>
    <property type="project" value="UniProtKB-SubCell"/>
</dbReference>
<keyword evidence="5 10" id="KW-0808">Transferase</keyword>
<comment type="subcellular location">
    <subcellularLocation>
        <location evidence="10">Cell membrane</location>
    </subcellularLocation>
    <subcellularLocation>
        <location evidence="1">Endomembrane system</location>
        <topology evidence="1">Multi-pass membrane protein</topology>
    </subcellularLocation>
</comment>
<keyword evidence="8 10" id="KW-0472">Membrane</keyword>
<proteinExistence type="inferred from homology"/>
<feature type="transmembrane region" description="Helical" evidence="10">
    <location>
        <begin position="277"/>
        <end position="298"/>
    </location>
</feature>
<feature type="domain" description="ArnT-like N-terminal" evidence="11">
    <location>
        <begin position="44"/>
        <end position="187"/>
    </location>
</feature>
<dbReference type="GO" id="GO:0005886">
    <property type="term" value="C:plasma membrane"/>
    <property type="evidence" value="ECO:0007669"/>
    <property type="project" value="UniProtKB-SubCell"/>
</dbReference>
<dbReference type="Pfam" id="PF02366">
    <property type="entry name" value="PMT"/>
    <property type="match status" value="1"/>
</dbReference>
<dbReference type="EMBL" id="BONF01000020">
    <property type="protein sequence ID" value="GIF82576.1"/>
    <property type="molecule type" value="Genomic_DNA"/>
</dbReference>
<sequence length="508" mass="56980">MTQTATAPQQAPTSTEPHVLSVVRRRLLPLEQRLDPYAWLAALAVTFLAGVLRLYNLARPPGKIFDETYYATDAHWLWEKGFEWDEKNNTAGYVVHPPLGKWIIGLGEQVLGYNEAGWRLAAAVFGTVSVLMFTRIAMRMFGSVVLGCAAGLLMAFDGMHFVLSRTALLDMFLMFFILAAFGALVLDRDQRRLRWLRFVEAGGDPAGRGRGSRPAFAVPWWRLLAAVMLGCALGVKWSALAFAPVFVLLVMWWEVGARRAVGVRHPIRDAILDEGGWVLAAIPIVLGVYLATWSGWILNEGGYYRDWSDNWFSSLKHYHEEALKFHEGLSSEHTYQSVGHWAPIQWLLLGRPVAFYWSGDPGCGVEQCAAEVLLLGTPLLWWSFLPAIGATIWFGIARRDWRAGAILAMTAFALVPWFFFPNRTMFYFYALPAEPFLILAVVFAFGAIMTAAPGKTISENRQLIGSVVFGAFVLLVVINFALFYPIYVGQSIPYVDWNKRMILGNLWI</sequence>
<dbReference type="EC" id="2.4.1.-" evidence="10"/>
<comment type="pathway">
    <text evidence="2 10">Protein modification; protein glycosylation.</text>
</comment>
<dbReference type="PANTHER" id="PTHR10050:SF46">
    <property type="entry name" value="PROTEIN O-MANNOSYL-TRANSFERASE 2"/>
    <property type="match status" value="1"/>
</dbReference>
<keyword evidence="4 10" id="KW-0328">Glycosyltransferase</keyword>
<evidence type="ECO:0000256" key="2">
    <source>
        <dbReference type="ARBA" id="ARBA00004922"/>
    </source>
</evidence>
<evidence type="ECO:0000259" key="12">
    <source>
        <dbReference type="Pfam" id="PF16192"/>
    </source>
</evidence>
<evidence type="ECO:0000256" key="7">
    <source>
        <dbReference type="ARBA" id="ARBA00022989"/>
    </source>
</evidence>
<keyword evidence="14" id="KW-1185">Reference proteome</keyword>
<dbReference type="UniPathway" id="UPA00378"/>
<reference evidence="13 14" key="1">
    <citation type="submission" date="2021-01" db="EMBL/GenBank/DDBJ databases">
        <title>Whole genome shotgun sequence of Catellatospora bangladeshensis NBRC 107357.</title>
        <authorList>
            <person name="Komaki H."/>
            <person name="Tamura T."/>
        </authorList>
    </citation>
    <scope>NUCLEOTIDE SEQUENCE [LARGE SCALE GENOMIC DNA]</scope>
    <source>
        <strain evidence="13 14">NBRC 107357</strain>
    </source>
</reference>